<dbReference type="InterPro" id="IPR000914">
    <property type="entry name" value="SBP_5_dom"/>
</dbReference>
<dbReference type="GO" id="GO:1904680">
    <property type="term" value="F:peptide transmembrane transporter activity"/>
    <property type="evidence" value="ECO:0007669"/>
    <property type="project" value="TreeGrafter"/>
</dbReference>
<keyword evidence="4" id="KW-0732">Signal</keyword>
<dbReference type="Pfam" id="PF00496">
    <property type="entry name" value="SBP_bac_5"/>
    <property type="match status" value="1"/>
</dbReference>
<dbReference type="GO" id="GO:0015833">
    <property type="term" value="P:peptide transport"/>
    <property type="evidence" value="ECO:0007669"/>
    <property type="project" value="TreeGrafter"/>
</dbReference>
<evidence type="ECO:0000259" key="5">
    <source>
        <dbReference type="Pfam" id="PF00496"/>
    </source>
</evidence>
<evidence type="ECO:0000313" key="7">
    <source>
        <dbReference type="Proteomes" id="UP000638648"/>
    </source>
</evidence>
<protein>
    <submittedName>
        <fullName evidence="6">Peptide/nickel transport system substrate-binding protein</fullName>
    </submittedName>
</protein>
<dbReference type="EMBL" id="JADBEM010000001">
    <property type="protein sequence ID" value="MBE1604843.1"/>
    <property type="molecule type" value="Genomic_DNA"/>
</dbReference>
<evidence type="ECO:0000256" key="2">
    <source>
        <dbReference type="ARBA" id="ARBA00005695"/>
    </source>
</evidence>
<dbReference type="PANTHER" id="PTHR30290">
    <property type="entry name" value="PERIPLASMIC BINDING COMPONENT OF ABC TRANSPORTER"/>
    <property type="match status" value="1"/>
</dbReference>
<evidence type="ECO:0000313" key="6">
    <source>
        <dbReference type="EMBL" id="MBE1604843.1"/>
    </source>
</evidence>
<dbReference type="InterPro" id="IPR039424">
    <property type="entry name" value="SBP_5"/>
</dbReference>
<accession>A0A927MU24</accession>
<dbReference type="PANTHER" id="PTHR30290:SF10">
    <property type="entry name" value="PERIPLASMIC OLIGOPEPTIDE-BINDING PROTEIN-RELATED"/>
    <property type="match status" value="1"/>
</dbReference>
<reference evidence="6" key="1">
    <citation type="submission" date="2020-10" db="EMBL/GenBank/DDBJ databases">
        <title>Sequencing the genomes of 1000 actinobacteria strains.</title>
        <authorList>
            <person name="Klenk H.-P."/>
        </authorList>
    </citation>
    <scope>NUCLEOTIDE SEQUENCE</scope>
    <source>
        <strain evidence="6">DSM 45354</strain>
    </source>
</reference>
<evidence type="ECO:0000256" key="3">
    <source>
        <dbReference type="ARBA" id="ARBA00022448"/>
    </source>
</evidence>
<dbReference type="Gene3D" id="3.10.105.10">
    <property type="entry name" value="Dipeptide-binding Protein, Domain 3"/>
    <property type="match status" value="1"/>
</dbReference>
<organism evidence="6 7">
    <name type="scientific">Actinopolymorpha pittospori</name>
    <dbReference type="NCBI Taxonomy" id="648752"/>
    <lineage>
        <taxon>Bacteria</taxon>
        <taxon>Bacillati</taxon>
        <taxon>Actinomycetota</taxon>
        <taxon>Actinomycetes</taxon>
        <taxon>Propionibacteriales</taxon>
        <taxon>Actinopolymorphaceae</taxon>
        <taxon>Actinopolymorpha</taxon>
    </lineage>
</organism>
<dbReference type="Proteomes" id="UP000638648">
    <property type="component" value="Unassembled WGS sequence"/>
</dbReference>
<evidence type="ECO:0000256" key="1">
    <source>
        <dbReference type="ARBA" id="ARBA00004196"/>
    </source>
</evidence>
<evidence type="ECO:0000256" key="4">
    <source>
        <dbReference type="ARBA" id="ARBA00022729"/>
    </source>
</evidence>
<comment type="similarity">
    <text evidence="2">Belongs to the bacterial solute-binding protein 5 family.</text>
</comment>
<dbReference type="GO" id="GO:0030313">
    <property type="term" value="C:cell envelope"/>
    <property type="evidence" value="ECO:0007669"/>
    <property type="project" value="UniProtKB-SubCell"/>
</dbReference>
<gene>
    <name evidence="6" type="ORF">HEB94_001691</name>
</gene>
<dbReference type="Gene3D" id="3.40.190.10">
    <property type="entry name" value="Periplasmic binding protein-like II"/>
    <property type="match status" value="1"/>
</dbReference>
<dbReference type="RefSeq" id="WP_337917509.1">
    <property type="nucleotide sequence ID" value="NZ_BAABJL010000002.1"/>
</dbReference>
<sequence>MVPSPSSTTTELSRRRMLEVLGLGAAGATILAGCGDDSRRGGTREAVFSSGWPYQVPPKGHFNVMSGVSDSLNPGLYFDLIFLPGAVYYWHDRKWLNLLGQDWSFDEQAKTFSYRIRKDVSWSDGKPVTSDDVLATFWCRRIMRQVEWNYIDSVEATDDQTVVFTLSNPSTVVERYVVRQQIFSAATYGDFADRAQELFASGKNLDSPEGKKLNEDLQAWRPKDPAKEVRTSGPFTYDFQTITNAQMTLVKNAKGYLADQVKFDKITLYNGRAPEIAPLVLAGKIDYATHGFPDASAREFVKKRIRIARPPIYSGPAIFFNLGKLREFSDVRARRAIAHAINRKENGTVSLGESGVGVRYMAGFSDVQVPDWLNEQELAHLNRYEYDQQKAAGLLTQAGWTKRGDAWHTPDGKPAAYELTFPEYADWSSAGQNAARQLSAFGIKVTGTVVVATQQPIDVDKGRFELAIQAWGAGEPHPHFSFAADLFTHNIPIAANQGGKGMDFPLEQDTEAFGRIDLAKTVNAAGQGLDEAAQKSNVARAAIAFNELLPIVPLWERYGNNPVLDERVTGWPKQDDPILLNSPYSDNFVTMLMLRGTLRPKV</sequence>
<name>A0A927MU24_9ACTN</name>
<comment type="caution">
    <text evidence="6">The sequence shown here is derived from an EMBL/GenBank/DDBJ whole genome shotgun (WGS) entry which is preliminary data.</text>
</comment>
<dbReference type="AlphaFoldDB" id="A0A927MU24"/>
<dbReference type="SUPFAM" id="SSF53850">
    <property type="entry name" value="Periplasmic binding protein-like II"/>
    <property type="match status" value="1"/>
</dbReference>
<keyword evidence="7" id="KW-1185">Reference proteome</keyword>
<proteinExistence type="inferred from homology"/>
<feature type="domain" description="Solute-binding protein family 5" evidence="5">
    <location>
        <begin position="100"/>
        <end position="484"/>
    </location>
</feature>
<comment type="subcellular location">
    <subcellularLocation>
        <location evidence="1">Cell envelope</location>
    </subcellularLocation>
</comment>
<keyword evidence="3" id="KW-0813">Transport</keyword>